<dbReference type="Proteomes" id="UP000202129">
    <property type="component" value="Segment"/>
</dbReference>
<evidence type="ECO:0000313" key="2">
    <source>
        <dbReference type="EMBL" id="AJA91681.1"/>
    </source>
</evidence>
<name>Q7T9X4_GVAO</name>
<evidence type="ECO:0000313" key="3">
    <source>
        <dbReference type="Proteomes" id="UP000202129"/>
    </source>
</evidence>
<keyword evidence="3" id="KW-1185">Reference proteome</keyword>
<reference evidence="2" key="2">
    <citation type="journal article" date="2015" name="J. Gen. Virol.">
        <title>Isolation of an Adoxophyes orana granulovirus (AdorGV) occlusion body morphology mutant: biological activity, genome sequence and relationship to other isolates of AdorGV.</title>
        <authorList>
            <person name="Nakai M."/>
            <person name="Harrison R.L."/>
            <person name="Uchida H."/>
            <person name="Ukuda R."/>
            <person name="Hikihara S."/>
            <person name="Ishii K."/>
            <person name="Kunimi Y."/>
        </authorList>
    </citation>
    <scope>NUCLEOTIDE SEQUENCE</scope>
    <source>
        <strain evidence="2">Miyazaki</strain>
    </source>
</reference>
<dbReference type="EMBL" id="AF547984">
    <property type="protein sequence ID" value="AAP85678.1"/>
    <property type="molecule type" value="Genomic_DNA"/>
</dbReference>
<proteinExistence type="predicted"/>
<dbReference type="RefSeq" id="NP_872495.1">
    <property type="nucleotide sequence ID" value="NC_005038.1"/>
</dbReference>
<dbReference type="EMBL" id="KM226332">
    <property type="protein sequence ID" value="AJA91681.1"/>
    <property type="molecule type" value="Genomic_DNA"/>
</dbReference>
<sequence>MDDDFDRLIVSFENWITQTHKSIPNLSLNLLDEITDLVLKSITKKRKLYAKIELNNKILFGSFDIVSNKNQVVKFS</sequence>
<gene>
    <name evidence="1" type="primary">ORF_41</name>
</gene>
<organism evidence="1 3">
    <name type="scientific">Adoxophyes orana granulovirus</name>
    <name type="common">AoGV</name>
    <dbReference type="NCBI Taxonomy" id="170617"/>
    <lineage>
        <taxon>Viruses</taxon>
        <taxon>Viruses incertae sedis</taxon>
        <taxon>Naldaviricetes</taxon>
        <taxon>Lefavirales</taxon>
        <taxon>Baculoviridae</taxon>
        <taxon>Betabaculovirus</taxon>
        <taxon>Betabaculovirus adoranae</taxon>
    </lineage>
</organism>
<dbReference type="KEGG" id="vg:1463384"/>
<accession>Q7T9X4</accession>
<protein>
    <submittedName>
        <fullName evidence="2">ADOR41</fullName>
    </submittedName>
    <submittedName>
        <fullName evidence="1">ORF_41</fullName>
    </submittedName>
</protein>
<organismHost>
    <name type="scientific">Adoxophyes</name>
    <dbReference type="NCBI Taxonomy" id="85584"/>
</organismHost>
<evidence type="ECO:0000313" key="1">
    <source>
        <dbReference type="EMBL" id="AAP85678.1"/>
    </source>
</evidence>
<dbReference type="GeneID" id="1463384"/>
<reference evidence="1 3" key="1">
    <citation type="journal article" date="2003" name="Virology">
        <title>The complete sequence of the Adoxophyes orana granulovirus genome.</title>
        <authorList>
            <person name="Wormleaton S."/>
            <person name="Kuzio J."/>
            <person name="Winstanley D."/>
        </authorList>
    </citation>
    <scope>NUCLEOTIDE SEQUENCE [LARGE SCALE GENOMIC DNA]</scope>
</reference>